<dbReference type="PANTHER" id="PTHR21096:SF0">
    <property type="entry name" value="PROTEIN FAM136A"/>
    <property type="match status" value="1"/>
</dbReference>
<dbReference type="PANTHER" id="PTHR21096">
    <property type="entry name" value="PROTEIN FAM136A"/>
    <property type="match status" value="1"/>
</dbReference>
<evidence type="ECO:0000256" key="2">
    <source>
        <dbReference type="ARBA" id="ARBA00017657"/>
    </source>
</evidence>
<evidence type="ECO:0000256" key="1">
    <source>
        <dbReference type="ARBA" id="ARBA00009952"/>
    </source>
</evidence>
<organism evidence="3 4">
    <name type="scientific">Monodon monoceros</name>
    <name type="common">Narwhal</name>
    <name type="synonym">Ceratodon monodon</name>
    <dbReference type="NCBI Taxonomy" id="40151"/>
    <lineage>
        <taxon>Eukaryota</taxon>
        <taxon>Metazoa</taxon>
        <taxon>Chordata</taxon>
        <taxon>Craniata</taxon>
        <taxon>Vertebrata</taxon>
        <taxon>Euteleostomi</taxon>
        <taxon>Mammalia</taxon>
        <taxon>Eutheria</taxon>
        <taxon>Laurasiatheria</taxon>
        <taxon>Artiodactyla</taxon>
        <taxon>Whippomorpha</taxon>
        <taxon>Cetacea</taxon>
        <taxon>Odontoceti</taxon>
        <taxon>Monodontidae</taxon>
        <taxon>Monodon</taxon>
    </lineage>
</organism>
<dbReference type="Proteomes" id="UP000308365">
    <property type="component" value="Unassembled WGS sequence"/>
</dbReference>
<dbReference type="InterPro" id="IPR008560">
    <property type="entry name" value="DUF842_euk"/>
</dbReference>
<proteinExistence type="inferred from homology"/>
<accession>A0A4U1FNN1</accession>
<name>A0A4U1FNN1_MONMO</name>
<dbReference type="GO" id="GO:0005737">
    <property type="term" value="C:cytoplasm"/>
    <property type="evidence" value="ECO:0007669"/>
    <property type="project" value="TreeGrafter"/>
</dbReference>
<dbReference type="AlphaFoldDB" id="A0A4U1FNN1"/>
<reference evidence="4" key="1">
    <citation type="journal article" date="2019" name="IScience">
        <title>Narwhal Genome Reveals Long-Term Low Genetic Diversity despite Current Large Abundance Size.</title>
        <authorList>
            <person name="Westbury M.V."/>
            <person name="Petersen B."/>
            <person name="Garde E."/>
            <person name="Heide-Jorgensen M.P."/>
            <person name="Lorenzen E.D."/>
        </authorList>
    </citation>
    <scope>NUCLEOTIDE SEQUENCE [LARGE SCALE GENOMIC DNA]</scope>
</reference>
<comment type="similarity">
    <text evidence="1">Belongs to the FAM136 family.</text>
</comment>
<dbReference type="EMBL" id="RWIC01000046">
    <property type="protein sequence ID" value="TKC51789.1"/>
    <property type="molecule type" value="Genomic_DNA"/>
</dbReference>
<dbReference type="Pfam" id="PF05811">
    <property type="entry name" value="DUF842"/>
    <property type="match status" value="1"/>
</dbReference>
<sequence length="124" mass="13555">MAELQQLRVQEVVDSMVKSLERENIRKMQGLMFRCSAGCCEDSQASSTKCTSLGHQVARDAPGSAQIACCRDQCVNRFDTLFVFGKLGLLFAIMISSAGNRWVSSAYVELEHGHTSRSSGGSML</sequence>
<comment type="caution">
    <text evidence="3">The sequence shown here is derived from an EMBL/GenBank/DDBJ whole genome shotgun (WGS) entry which is preliminary data.</text>
</comment>
<gene>
    <name evidence="3" type="ORF">EI555_013227</name>
</gene>
<evidence type="ECO:0000313" key="3">
    <source>
        <dbReference type="EMBL" id="TKC51789.1"/>
    </source>
</evidence>
<protein>
    <recommendedName>
        <fullName evidence="2">Protein FAM136A</fullName>
    </recommendedName>
</protein>
<evidence type="ECO:0000313" key="4">
    <source>
        <dbReference type="Proteomes" id="UP000308365"/>
    </source>
</evidence>